<evidence type="ECO:0000313" key="6">
    <source>
        <dbReference type="Proteomes" id="UP001524570"/>
    </source>
</evidence>
<dbReference type="Gene3D" id="3.30.70.270">
    <property type="match status" value="1"/>
</dbReference>
<comment type="caution">
    <text evidence="5">The sequence shown here is derived from an EMBL/GenBank/DDBJ whole genome shotgun (WGS) entry which is preliminary data.</text>
</comment>
<gene>
    <name evidence="5" type="ORF">NP589_14410</name>
</gene>
<dbReference type="Proteomes" id="UP001524570">
    <property type="component" value="Unassembled WGS sequence"/>
</dbReference>
<feature type="transmembrane region" description="Helical" evidence="3">
    <location>
        <begin position="339"/>
        <end position="362"/>
    </location>
</feature>
<dbReference type="SMART" id="SM00267">
    <property type="entry name" value="GGDEF"/>
    <property type="match status" value="1"/>
</dbReference>
<dbReference type="Gene3D" id="3.30.450.20">
    <property type="entry name" value="PAS domain"/>
    <property type="match status" value="2"/>
</dbReference>
<dbReference type="InterPro" id="IPR050469">
    <property type="entry name" value="Diguanylate_Cyclase"/>
</dbReference>
<evidence type="ECO:0000259" key="4">
    <source>
        <dbReference type="PROSITE" id="PS50887"/>
    </source>
</evidence>
<keyword evidence="3" id="KW-0812">Transmembrane</keyword>
<dbReference type="PROSITE" id="PS50887">
    <property type="entry name" value="GGDEF"/>
    <property type="match status" value="1"/>
</dbReference>
<dbReference type="InterPro" id="IPR029151">
    <property type="entry name" value="Sensor-like_sf"/>
</dbReference>
<evidence type="ECO:0000256" key="1">
    <source>
        <dbReference type="ARBA" id="ARBA00012528"/>
    </source>
</evidence>
<dbReference type="PANTHER" id="PTHR45138">
    <property type="entry name" value="REGULATORY COMPONENTS OF SENSORY TRANSDUCTION SYSTEM"/>
    <property type="match status" value="1"/>
</dbReference>
<dbReference type="RefSeq" id="WP_256607611.1">
    <property type="nucleotide sequence ID" value="NZ_JANIBL010000045.1"/>
</dbReference>
<keyword evidence="3" id="KW-1133">Transmembrane helix</keyword>
<dbReference type="Pfam" id="PF21623">
    <property type="entry name" value="HK_sensor_dom_bact"/>
    <property type="match status" value="1"/>
</dbReference>
<accession>A0ABT1TV44</accession>
<comment type="catalytic activity">
    <reaction evidence="2">
        <text>2 GTP = 3',3'-c-di-GMP + 2 diphosphate</text>
        <dbReference type="Rhea" id="RHEA:24898"/>
        <dbReference type="ChEBI" id="CHEBI:33019"/>
        <dbReference type="ChEBI" id="CHEBI:37565"/>
        <dbReference type="ChEBI" id="CHEBI:58805"/>
        <dbReference type="EC" id="2.7.7.65"/>
    </reaction>
</comment>
<dbReference type="Pfam" id="PF00990">
    <property type="entry name" value="GGDEF"/>
    <property type="match status" value="1"/>
</dbReference>
<feature type="domain" description="GGDEF" evidence="4">
    <location>
        <begin position="413"/>
        <end position="547"/>
    </location>
</feature>
<dbReference type="CDD" id="cd01949">
    <property type="entry name" value="GGDEF"/>
    <property type="match status" value="1"/>
</dbReference>
<evidence type="ECO:0000313" key="5">
    <source>
        <dbReference type="EMBL" id="MCQ8118626.1"/>
    </source>
</evidence>
<dbReference type="SUPFAM" id="SSF103190">
    <property type="entry name" value="Sensory domain-like"/>
    <property type="match status" value="2"/>
</dbReference>
<keyword evidence="3" id="KW-0472">Membrane</keyword>
<dbReference type="InterPro" id="IPR029787">
    <property type="entry name" value="Nucleotide_cyclase"/>
</dbReference>
<dbReference type="EC" id="2.7.7.65" evidence="1"/>
<evidence type="ECO:0000256" key="2">
    <source>
        <dbReference type="ARBA" id="ARBA00034247"/>
    </source>
</evidence>
<protein>
    <recommendedName>
        <fullName evidence="1">diguanylate cyclase</fullName>
        <ecNumber evidence="1">2.7.7.65</ecNumber>
    </recommendedName>
</protein>
<dbReference type="EMBL" id="JANIBL010000045">
    <property type="protein sequence ID" value="MCQ8118626.1"/>
    <property type="molecule type" value="Genomic_DNA"/>
</dbReference>
<sequence length="564" mass="64079">MRIPLGKFLLLAMFLFFVVASLLTVFAYSAYRFSEERRLEVIRTRESGYLALSEQLIQRAMFEPIADLNVATQLPVVRSYLNNPNPENLAAMTRTFLAISRAYGRYYKIRFIANDGKEVVRVSRQLNQSYVTPDKELQNKADRYFFKAAMALDEKELYISPFDLNMEQGKLETPYRPMVRFAKHVFDDLGNGKGVIIFNYNAQEMLDALKDANSSNANDALHEVMLINEEGYWLTNSHAPEKEWGFAHEKSSDVFAYQFPTIWHHVNSEEHGSILSDEGMFLFKTLRPWQNASLSNDAFSAQLAEDAISTINAQAYRWKLVLWLPPRSLSKTSLASQDFTWPVVIVFYVLIALATTALAYLIMQRRLRRQLQAEHILDMERQAHTDVLTGLVNRRRFLELAKQEISRTLRKPAPLSLLMLDIDHFKRINDMYGHATGDEVLKAFSGTCAAVLREIDVFARLGGEEFVALLPDTTANQAELIANRICKAVAATPVLSDKQETINVTVSIGISQWSGAPSNVDTLLQTADEALYEAKKTGRNKVICAQCSVNWEICDKNKTFLNPN</sequence>
<dbReference type="InterPro" id="IPR043128">
    <property type="entry name" value="Rev_trsase/Diguanyl_cyclase"/>
</dbReference>
<dbReference type="SUPFAM" id="SSF55073">
    <property type="entry name" value="Nucleotide cyclase"/>
    <property type="match status" value="1"/>
</dbReference>
<organism evidence="5 6">
    <name type="scientific">Methylomonas rosea</name>
    <dbReference type="NCBI Taxonomy" id="2952227"/>
    <lineage>
        <taxon>Bacteria</taxon>
        <taxon>Pseudomonadati</taxon>
        <taxon>Pseudomonadota</taxon>
        <taxon>Gammaproteobacteria</taxon>
        <taxon>Methylococcales</taxon>
        <taxon>Methylococcaceae</taxon>
        <taxon>Methylomonas</taxon>
    </lineage>
</organism>
<dbReference type="PANTHER" id="PTHR45138:SF9">
    <property type="entry name" value="DIGUANYLATE CYCLASE DGCM-RELATED"/>
    <property type="match status" value="1"/>
</dbReference>
<evidence type="ECO:0000256" key="3">
    <source>
        <dbReference type="SAM" id="Phobius"/>
    </source>
</evidence>
<dbReference type="InterPro" id="IPR000160">
    <property type="entry name" value="GGDEF_dom"/>
</dbReference>
<dbReference type="NCBIfam" id="TIGR00254">
    <property type="entry name" value="GGDEF"/>
    <property type="match status" value="1"/>
</dbReference>
<dbReference type="InterPro" id="IPR048760">
    <property type="entry name" value="VP0354-like_sensor_dom"/>
</dbReference>
<name>A0ABT1TV44_9GAMM</name>
<proteinExistence type="predicted"/>
<reference evidence="5 6" key="1">
    <citation type="submission" date="2022-07" db="EMBL/GenBank/DDBJ databases">
        <title>Methylomonas rivi sp. nov., Methylomonas rosea sp. nov., Methylomonas aureus sp. nov. and Methylomonas subterranea sp. nov., four novel methanotrophs isolated from a freshwater creek and the deep terrestrial subsurface.</title>
        <authorList>
            <person name="Abin C."/>
            <person name="Sankaranarayanan K."/>
            <person name="Garner C."/>
            <person name="Sindelar R."/>
            <person name="Kotary K."/>
            <person name="Garner R."/>
            <person name="Barclay S."/>
            <person name="Lawson P."/>
            <person name="Krumholz L."/>
        </authorList>
    </citation>
    <scope>NUCLEOTIDE SEQUENCE [LARGE SCALE GENOMIC DNA]</scope>
    <source>
        <strain evidence="5 6">WSC-7</strain>
    </source>
</reference>
<keyword evidence="6" id="KW-1185">Reference proteome</keyword>